<protein>
    <recommendedName>
        <fullName evidence="4">CIDE-N domain-containing protein</fullName>
    </recommendedName>
</protein>
<reference evidence="5" key="1">
    <citation type="journal article" date="2020" name="J Insects Food Feed">
        <title>The yellow mealworm (Tenebrio molitor) genome: a resource for the emerging insects as food and feed industry.</title>
        <authorList>
            <person name="Eriksson T."/>
            <person name="Andere A."/>
            <person name="Kelstrup H."/>
            <person name="Emery V."/>
            <person name="Picard C."/>
        </authorList>
    </citation>
    <scope>NUCLEOTIDE SEQUENCE</scope>
    <source>
        <strain evidence="5">Stoneville</strain>
        <tissue evidence="5">Whole head</tissue>
    </source>
</reference>
<dbReference type="Gene3D" id="3.10.20.10">
    <property type="match status" value="1"/>
</dbReference>
<dbReference type="PROSITE" id="PS51135">
    <property type="entry name" value="CIDE_N"/>
    <property type="match status" value="1"/>
</dbReference>
<feature type="region of interest" description="Disordered" evidence="3">
    <location>
        <begin position="151"/>
        <end position="171"/>
    </location>
</feature>
<dbReference type="GO" id="GO:0042981">
    <property type="term" value="P:regulation of apoptotic process"/>
    <property type="evidence" value="ECO:0007669"/>
    <property type="project" value="TreeGrafter"/>
</dbReference>
<feature type="compositionally biased region" description="Polar residues" evidence="3">
    <location>
        <begin position="446"/>
        <end position="456"/>
    </location>
</feature>
<evidence type="ECO:0000256" key="2">
    <source>
        <dbReference type="PROSITE-ProRule" id="PRU00447"/>
    </source>
</evidence>
<evidence type="ECO:0000259" key="4">
    <source>
        <dbReference type="PROSITE" id="PS51135"/>
    </source>
</evidence>
<gene>
    <name evidence="5" type="ORF">GEV33_007316</name>
</gene>
<dbReference type="Proteomes" id="UP000719412">
    <property type="component" value="Unassembled WGS sequence"/>
</dbReference>
<name>A0A8J6HIX1_TENMO</name>
<feature type="region of interest" description="Disordered" evidence="3">
    <location>
        <begin position="439"/>
        <end position="463"/>
    </location>
</feature>
<proteinExistence type="predicted"/>
<dbReference type="EMBL" id="JABDTM020023050">
    <property type="protein sequence ID" value="KAH0815475.1"/>
    <property type="molecule type" value="Genomic_DNA"/>
</dbReference>
<dbReference type="AlphaFoldDB" id="A0A8J6HIX1"/>
<evidence type="ECO:0000256" key="3">
    <source>
        <dbReference type="SAM" id="MobiDB-lite"/>
    </source>
</evidence>
<feature type="compositionally biased region" description="Polar residues" evidence="3">
    <location>
        <begin position="350"/>
        <end position="360"/>
    </location>
</feature>
<organism evidence="5 6">
    <name type="scientific">Tenebrio molitor</name>
    <name type="common">Yellow mealworm beetle</name>
    <dbReference type="NCBI Taxonomy" id="7067"/>
    <lineage>
        <taxon>Eukaryota</taxon>
        <taxon>Metazoa</taxon>
        <taxon>Ecdysozoa</taxon>
        <taxon>Arthropoda</taxon>
        <taxon>Hexapoda</taxon>
        <taxon>Insecta</taxon>
        <taxon>Pterygota</taxon>
        <taxon>Neoptera</taxon>
        <taxon>Endopterygota</taxon>
        <taxon>Coleoptera</taxon>
        <taxon>Polyphaga</taxon>
        <taxon>Cucujiformia</taxon>
        <taxon>Tenebrionidae</taxon>
        <taxon>Tenebrio</taxon>
    </lineage>
</organism>
<accession>A0A8J6HIX1</accession>
<dbReference type="CDD" id="cd01615">
    <property type="entry name" value="CIDE_N"/>
    <property type="match status" value="1"/>
</dbReference>
<evidence type="ECO:0000313" key="6">
    <source>
        <dbReference type="Proteomes" id="UP000719412"/>
    </source>
</evidence>
<reference evidence="5" key="2">
    <citation type="submission" date="2021-08" db="EMBL/GenBank/DDBJ databases">
        <authorList>
            <person name="Eriksson T."/>
        </authorList>
    </citation>
    <scope>NUCLEOTIDE SEQUENCE</scope>
    <source>
        <strain evidence="5">Stoneville</strain>
        <tissue evidence="5">Whole head</tissue>
    </source>
</reference>
<keyword evidence="1 2" id="KW-0053">Apoptosis</keyword>
<dbReference type="PANTHER" id="PTHR12306:SF22">
    <property type="entry name" value="DNAATION FACTOR-RELATED PROTEIN 2, ISOFORM B"/>
    <property type="match status" value="1"/>
</dbReference>
<comment type="caution">
    <text evidence="5">The sequence shown here is derived from an EMBL/GenBank/DDBJ whole genome shotgun (WGS) entry which is preliminary data.</text>
</comment>
<feature type="region of interest" description="Disordered" evidence="3">
    <location>
        <begin position="348"/>
        <end position="374"/>
    </location>
</feature>
<dbReference type="Pfam" id="PF02017">
    <property type="entry name" value="CIDE-N"/>
    <property type="match status" value="1"/>
</dbReference>
<dbReference type="SMART" id="SM00266">
    <property type="entry name" value="CAD"/>
    <property type="match status" value="1"/>
</dbReference>
<dbReference type="InterPro" id="IPR003508">
    <property type="entry name" value="CIDE-N_dom"/>
</dbReference>
<dbReference type="PANTHER" id="PTHR12306">
    <property type="entry name" value="CELL DEATH ACTIVATOR CIDE"/>
    <property type="match status" value="1"/>
</dbReference>
<evidence type="ECO:0000313" key="5">
    <source>
        <dbReference type="EMBL" id="KAH0815475.1"/>
    </source>
</evidence>
<keyword evidence="6" id="KW-1185">Reference proteome</keyword>
<dbReference type="SUPFAM" id="SSF54277">
    <property type="entry name" value="CAD &amp; PB1 domains"/>
    <property type="match status" value="1"/>
</dbReference>
<sequence length="463" mass="50838">MSQSISSAPCSSASLSKLYLPVRRQSCGFFESLPQTDHRMRTVKKPIVVRNSKATLTFKRIIIKNNGGSCNTARLRKERRAEVGLTLVLCVNLSAVVKKLSRRIHQFFGGDSGVLPERKETRAEEAAGVRQKFREEREKTKTRAVAGAGAVVHPPTTPSVGKNARRDARRQAPRRTFNVIDRTIGGADSAGAIEERAGQRRDDGRTIRDAVMAREESRGKRPFKLWDGRRSVRKGLVVGSLDELVQRGRDKLGVSVGEPVRLVLESDGTQVEDAEYFRTLPANTVLLLLRPGERWLPAGVDVIRAVAISAIPKIVCETIHALELHDETPSWKIMDNKGRVTVVLHWDQRSAPTRTSSETPSPAPGKFSPSKRPSLVIQTSVGGGKKETLINDVYVPPGAQQPQPRYSSPQITVINHDDVKPVHRLSKQGSSLESATIHIHTPEATGRSSATSTVAPSTRRAGR</sequence>
<feature type="domain" description="CIDE-N" evidence="4">
    <location>
        <begin position="219"/>
        <end position="297"/>
    </location>
</feature>
<dbReference type="GO" id="GO:0006915">
    <property type="term" value="P:apoptotic process"/>
    <property type="evidence" value="ECO:0007669"/>
    <property type="project" value="UniProtKB-UniRule"/>
</dbReference>
<evidence type="ECO:0000256" key="1">
    <source>
        <dbReference type="ARBA" id="ARBA00022703"/>
    </source>
</evidence>